<dbReference type="InParanoid" id="A0A482WR05"/>
<keyword evidence="1" id="KW-0812">Transmembrane</keyword>
<organism evidence="2 3">
    <name type="scientific">Laodelphax striatellus</name>
    <name type="common">Small brown planthopper</name>
    <name type="synonym">Delphax striatella</name>
    <dbReference type="NCBI Taxonomy" id="195883"/>
    <lineage>
        <taxon>Eukaryota</taxon>
        <taxon>Metazoa</taxon>
        <taxon>Ecdysozoa</taxon>
        <taxon>Arthropoda</taxon>
        <taxon>Hexapoda</taxon>
        <taxon>Insecta</taxon>
        <taxon>Pterygota</taxon>
        <taxon>Neoptera</taxon>
        <taxon>Paraneoptera</taxon>
        <taxon>Hemiptera</taxon>
        <taxon>Auchenorrhyncha</taxon>
        <taxon>Fulgoroidea</taxon>
        <taxon>Delphacidae</taxon>
        <taxon>Criomorphinae</taxon>
        <taxon>Laodelphax</taxon>
    </lineage>
</organism>
<keyword evidence="1" id="KW-1133">Transmembrane helix</keyword>
<sequence>GSLNDENSMNRSIVFNDMTMKEKLEPDWILDRRDSGRLFWRRDSGGASSASNRVKFRCDVEILEFLRNEHEASSEDEDEDGWGAERRWLASKEEIPPPSSLVGGLCVVVIIAVLTYQWWFA</sequence>
<dbReference type="OrthoDB" id="8197637at2759"/>
<feature type="non-terminal residue" evidence="2">
    <location>
        <position position="1"/>
    </location>
</feature>
<proteinExistence type="predicted"/>
<dbReference type="STRING" id="195883.A0A482WR05"/>
<reference evidence="2 3" key="1">
    <citation type="journal article" date="2017" name="Gigascience">
        <title>Genome sequence of the small brown planthopper, Laodelphax striatellus.</title>
        <authorList>
            <person name="Zhu J."/>
            <person name="Jiang F."/>
            <person name="Wang X."/>
            <person name="Yang P."/>
            <person name="Bao Y."/>
            <person name="Zhao W."/>
            <person name="Wang W."/>
            <person name="Lu H."/>
            <person name="Wang Q."/>
            <person name="Cui N."/>
            <person name="Li J."/>
            <person name="Chen X."/>
            <person name="Luo L."/>
            <person name="Yu J."/>
            <person name="Kang L."/>
            <person name="Cui F."/>
        </authorList>
    </citation>
    <scope>NUCLEOTIDE SEQUENCE [LARGE SCALE GENOMIC DNA]</scope>
    <source>
        <strain evidence="2">Lst14</strain>
    </source>
</reference>
<dbReference type="Proteomes" id="UP000291343">
    <property type="component" value="Unassembled WGS sequence"/>
</dbReference>
<comment type="caution">
    <text evidence="2">The sequence shown here is derived from an EMBL/GenBank/DDBJ whole genome shotgun (WGS) entry which is preliminary data.</text>
</comment>
<feature type="non-terminal residue" evidence="2">
    <location>
        <position position="121"/>
    </location>
</feature>
<keyword evidence="1" id="KW-0472">Membrane</keyword>
<evidence type="ECO:0000313" key="3">
    <source>
        <dbReference type="Proteomes" id="UP000291343"/>
    </source>
</evidence>
<evidence type="ECO:0000256" key="1">
    <source>
        <dbReference type="SAM" id="Phobius"/>
    </source>
</evidence>
<protein>
    <submittedName>
        <fullName evidence="2">Uncharacterized protein</fullName>
    </submittedName>
</protein>
<dbReference type="AlphaFoldDB" id="A0A482WR05"/>
<accession>A0A482WR05</accession>
<evidence type="ECO:0000313" key="2">
    <source>
        <dbReference type="EMBL" id="RZF35470.1"/>
    </source>
</evidence>
<dbReference type="EMBL" id="QKKF02028150">
    <property type="protein sequence ID" value="RZF35470.1"/>
    <property type="molecule type" value="Genomic_DNA"/>
</dbReference>
<name>A0A482WR05_LAOST</name>
<keyword evidence="3" id="KW-1185">Reference proteome</keyword>
<gene>
    <name evidence="2" type="ORF">LSTR_LSTR016708</name>
</gene>
<feature type="transmembrane region" description="Helical" evidence="1">
    <location>
        <begin position="101"/>
        <end position="119"/>
    </location>
</feature>